<proteinExistence type="inferred from homology"/>
<sequence>MFDKKELIMDKIKLGKKVLNELEHHGYKAYFVGGFIRDLLLNREINDIDIATDAHPEKVMSIFSKTIPTGKKHGTITVLMEGIPFEVTTFRSEGKYLDYRHPTEVKFVSNIEEDLSRRDFTINAIAMSKNEDIIDPFNGKKALEDGMIVAVGNPEKRFLEDPLRMMRAIRFASQLNFKIEEQTYRAIVAKAPYLRYIATERIKIELDKIMVSKFPEIGIKLLYETTLINWVKGFEHTSITRINYEEVCKFIKLTEDPLIRWFLLLIQIDQKDHSLIMSHLRFSNKERDNVKKIFQAHSILEAGLEEVNFKKCLVETGESYCLKLVKIFFLLGHITESEKNKLIKKVMRINGDLPAKEIEDLAISGRDLINHFNQPGGPWIKVILNRLLEMVIYDNLANETNILLQQAKLILEEKKDEGKN</sequence>
<keyword evidence="4" id="KW-0548">Nucleotidyltransferase</keyword>
<feature type="domain" description="tRNA nucleotidyltransferase/poly(A) polymerase RNA and SrmB- binding" evidence="11">
    <location>
        <begin position="176"/>
        <end position="230"/>
    </location>
</feature>
<dbReference type="SUPFAM" id="SSF81301">
    <property type="entry name" value="Nucleotidyltransferase"/>
    <property type="match status" value="1"/>
</dbReference>
<protein>
    <recommendedName>
        <fullName evidence="15">CCA tRNA nucleotidyltransferase</fullName>
    </recommendedName>
</protein>
<dbReference type="Pfam" id="PF12627">
    <property type="entry name" value="PolyA_pol_RNAbd"/>
    <property type="match status" value="1"/>
</dbReference>
<keyword evidence="2 9" id="KW-0808">Transferase</keyword>
<dbReference type="Pfam" id="PF01743">
    <property type="entry name" value="PolyA_pol"/>
    <property type="match status" value="1"/>
</dbReference>
<name>A0A1D2YXA7_9BACI</name>
<comment type="caution">
    <text evidence="13">The sequence shown here is derived from an EMBL/GenBank/DDBJ whole genome shotgun (WGS) entry which is preliminary data.</text>
</comment>
<dbReference type="InterPro" id="IPR032810">
    <property type="entry name" value="CCA-adding_enz_C"/>
</dbReference>
<evidence type="ECO:0008006" key="15">
    <source>
        <dbReference type="Google" id="ProtNLM"/>
    </source>
</evidence>
<evidence type="ECO:0000256" key="4">
    <source>
        <dbReference type="ARBA" id="ARBA00022695"/>
    </source>
</evidence>
<dbReference type="Proteomes" id="UP000243739">
    <property type="component" value="Unassembled WGS sequence"/>
</dbReference>
<evidence type="ECO:0000313" key="13">
    <source>
        <dbReference type="EMBL" id="OEG00332.1"/>
    </source>
</evidence>
<dbReference type="AlphaFoldDB" id="A0A1D2YXA7"/>
<dbReference type="InterPro" id="IPR050264">
    <property type="entry name" value="Bact_CCA-adding_enz_type3_sf"/>
</dbReference>
<organism evidence="13 14">
    <name type="scientific">Vulcanibacillus modesticaldus</name>
    <dbReference type="NCBI Taxonomy" id="337097"/>
    <lineage>
        <taxon>Bacteria</taxon>
        <taxon>Bacillati</taxon>
        <taxon>Bacillota</taxon>
        <taxon>Bacilli</taxon>
        <taxon>Bacillales</taxon>
        <taxon>Bacillaceae</taxon>
        <taxon>Vulcanibacillus</taxon>
    </lineage>
</organism>
<keyword evidence="6" id="KW-0547">Nucleotide-binding</keyword>
<keyword evidence="14" id="KW-1185">Reference proteome</keyword>
<comment type="similarity">
    <text evidence="9">Belongs to the tRNA nucleotidyltransferase/poly(A) polymerase family.</text>
</comment>
<dbReference type="InterPro" id="IPR032828">
    <property type="entry name" value="PolyA_RNA-bd"/>
</dbReference>
<evidence type="ECO:0000259" key="10">
    <source>
        <dbReference type="Pfam" id="PF01743"/>
    </source>
</evidence>
<keyword evidence="5" id="KW-0479">Metal-binding</keyword>
<evidence type="ECO:0000256" key="5">
    <source>
        <dbReference type="ARBA" id="ARBA00022723"/>
    </source>
</evidence>
<dbReference type="GO" id="GO:0000166">
    <property type="term" value="F:nucleotide binding"/>
    <property type="evidence" value="ECO:0007669"/>
    <property type="project" value="UniProtKB-KW"/>
</dbReference>
<evidence type="ECO:0000256" key="1">
    <source>
        <dbReference type="ARBA" id="ARBA00001946"/>
    </source>
</evidence>
<dbReference type="Gene3D" id="1.10.246.80">
    <property type="match status" value="1"/>
</dbReference>
<dbReference type="GO" id="GO:0016779">
    <property type="term" value="F:nucleotidyltransferase activity"/>
    <property type="evidence" value="ECO:0007669"/>
    <property type="project" value="UniProtKB-KW"/>
</dbReference>
<dbReference type="InterPro" id="IPR043519">
    <property type="entry name" value="NT_sf"/>
</dbReference>
<dbReference type="Pfam" id="PF13735">
    <property type="entry name" value="tRNA_NucTran2_2"/>
    <property type="match status" value="1"/>
</dbReference>
<evidence type="ECO:0000256" key="8">
    <source>
        <dbReference type="ARBA" id="ARBA00022884"/>
    </source>
</evidence>
<evidence type="ECO:0000259" key="12">
    <source>
        <dbReference type="Pfam" id="PF13735"/>
    </source>
</evidence>
<dbReference type="GO" id="GO:0046872">
    <property type="term" value="F:metal ion binding"/>
    <property type="evidence" value="ECO:0007669"/>
    <property type="project" value="UniProtKB-KW"/>
</dbReference>
<reference evidence="13 14" key="1">
    <citation type="submission" date="2016-09" db="EMBL/GenBank/DDBJ databases">
        <title>Draft genome sequence for the type strain of Vulcanibacillus modesticaldus BR, a strictly anaerobic, moderately thermophilic, and nitrate-reducing bacterium from deep sea-hydrothermal vents of the Mid-Atlantic Ridge.</title>
        <authorList>
            <person name="Abin C.A."/>
            <person name="Hollibaugh J.T."/>
        </authorList>
    </citation>
    <scope>NUCLEOTIDE SEQUENCE [LARGE SCALE GENOMIC DNA]</scope>
    <source>
        <strain evidence="13 14">BR</strain>
    </source>
</reference>
<evidence type="ECO:0000256" key="2">
    <source>
        <dbReference type="ARBA" id="ARBA00022679"/>
    </source>
</evidence>
<dbReference type="PANTHER" id="PTHR46173:SF1">
    <property type="entry name" value="CCA TRNA NUCLEOTIDYLTRANSFERASE 1, MITOCHONDRIAL"/>
    <property type="match status" value="1"/>
</dbReference>
<keyword evidence="7" id="KW-0460">Magnesium</keyword>
<dbReference type="NCBIfam" id="NF009814">
    <property type="entry name" value="PRK13299.1"/>
    <property type="match status" value="1"/>
</dbReference>
<feature type="domain" description="Poly A polymerase head" evidence="10">
    <location>
        <begin position="29"/>
        <end position="148"/>
    </location>
</feature>
<dbReference type="EMBL" id="MIJF01000001">
    <property type="protein sequence ID" value="OEG00332.1"/>
    <property type="molecule type" value="Genomic_DNA"/>
</dbReference>
<dbReference type="GO" id="GO:0008033">
    <property type="term" value="P:tRNA processing"/>
    <property type="evidence" value="ECO:0007669"/>
    <property type="project" value="UniProtKB-KW"/>
</dbReference>
<dbReference type="InterPro" id="IPR002646">
    <property type="entry name" value="PolA_pol_head_dom"/>
</dbReference>
<dbReference type="Gene3D" id="3.30.460.10">
    <property type="entry name" value="Beta Polymerase, domain 2"/>
    <property type="match status" value="1"/>
</dbReference>
<dbReference type="CDD" id="cd05398">
    <property type="entry name" value="NT_ClassII-CCAase"/>
    <property type="match status" value="1"/>
</dbReference>
<evidence type="ECO:0000256" key="9">
    <source>
        <dbReference type="RuleBase" id="RU003953"/>
    </source>
</evidence>
<evidence type="ECO:0000259" key="11">
    <source>
        <dbReference type="Pfam" id="PF12627"/>
    </source>
</evidence>
<dbReference type="PANTHER" id="PTHR46173">
    <property type="entry name" value="CCA TRNA NUCLEOTIDYLTRANSFERASE 1, MITOCHONDRIAL"/>
    <property type="match status" value="1"/>
</dbReference>
<feature type="domain" description="CCA-adding enzyme C-terminal" evidence="12">
    <location>
        <begin position="261"/>
        <end position="406"/>
    </location>
</feature>
<dbReference type="SUPFAM" id="SSF81891">
    <property type="entry name" value="Poly A polymerase C-terminal region-like"/>
    <property type="match status" value="1"/>
</dbReference>
<gene>
    <name evidence="13" type="ORF">BHF71_00020</name>
</gene>
<evidence type="ECO:0000313" key="14">
    <source>
        <dbReference type="Proteomes" id="UP000243739"/>
    </source>
</evidence>
<evidence type="ECO:0000256" key="6">
    <source>
        <dbReference type="ARBA" id="ARBA00022741"/>
    </source>
</evidence>
<dbReference type="STRING" id="337097.BHF71_00020"/>
<evidence type="ECO:0000256" key="7">
    <source>
        <dbReference type="ARBA" id="ARBA00022842"/>
    </source>
</evidence>
<comment type="cofactor">
    <cofactor evidence="1">
        <name>Mg(2+)</name>
        <dbReference type="ChEBI" id="CHEBI:18420"/>
    </cofactor>
</comment>
<dbReference type="Gene3D" id="1.10.3090.10">
    <property type="entry name" value="cca-adding enzyme, domain 2"/>
    <property type="match status" value="1"/>
</dbReference>
<keyword evidence="3" id="KW-0819">tRNA processing</keyword>
<dbReference type="GO" id="GO:0000049">
    <property type="term" value="F:tRNA binding"/>
    <property type="evidence" value="ECO:0007669"/>
    <property type="project" value="TreeGrafter"/>
</dbReference>
<accession>A0A1D2YXA7</accession>
<keyword evidence="8 9" id="KW-0694">RNA-binding</keyword>
<evidence type="ECO:0000256" key="3">
    <source>
        <dbReference type="ARBA" id="ARBA00022694"/>
    </source>
</evidence>